<dbReference type="HOGENOM" id="CLU_3211210_0_0_11"/>
<dbReference type="EMBL" id="AQHZ01000003">
    <property type="protein sequence ID" value="ENO19065.1"/>
    <property type="molecule type" value="Genomic_DNA"/>
</dbReference>
<name>N6W921_9ACTO</name>
<protein>
    <submittedName>
        <fullName evidence="1">Uncharacterized protein</fullName>
    </submittedName>
</protein>
<evidence type="ECO:0000313" key="1">
    <source>
        <dbReference type="EMBL" id="ENO19065.1"/>
    </source>
</evidence>
<proteinExistence type="predicted"/>
<reference evidence="1 2" key="1">
    <citation type="submission" date="2013-03" db="EMBL/GenBank/DDBJ databases">
        <title>Reference genome for the Human Microbiome Project.</title>
        <authorList>
            <person name="Aqrawi P."/>
            <person name="Ayvaz T."/>
            <person name="Bess C."/>
            <person name="Blankenburg K."/>
            <person name="Coyle M."/>
            <person name="Deng J."/>
            <person name="Forbes L."/>
            <person name="Fowler G."/>
            <person name="Francisco L."/>
            <person name="Fu Q."/>
            <person name="Gibbs R."/>
            <person name="Gross S."/>
            <person name="Gubbala S."/>
            <person name="Hale W."/>
            <person name="Hemphill L."/>
            <person name="Highlander S."/>
            <person name="Hirani K."/>
            <person name="Jackson L."/>
            <person name="Jakkamsetti A."/>
            <person name="Javaid M."/>
            <person name="Jayaseelan J.C."/>
            <person name="Jiang H."/>
            <person name="Joshi V."/>
            <person name="Korchina V."/>
            <person name="Kovar C."/>
            <person name="Lara F."/>
            <person name="Lee S."/>
            <person name="Liu Y."/>
            <person name="Mata R."/>
            <person name="Mathew T."/>
            <person name="Munidasa M."/>
            <person name="Muzny D."/>
            <person name="Nazareth L."/>
            <person name="Ngo R."/>
            <person name="Nguyen L."/>
            <person name="Nguyen N."/>
            <person name="Okwuonu G."/>
            <person name="Ongeri F."/>
            <person name="Palculict T."/>
            <person name="Patil S."/>
            <person name="Petrosino J."/>
            <person name="Pham C."/>
            <person name="Pham P."/>
            <person name="Pu L.-L."/>
            <person name="Qin X."/>
            <person name="Qu J."/>
            <person name="Reid J."/>
            <person name="Ross M."/>
            <person name="Ruth R."/>
            <person name="Saada N."/>
            <person name="San Lucas F."/>
            <person name="Santibanez J."/>
            <person name="Shang Y."/>
            <person name="Simmons D."/>
            <person name="Song X.-Z."/>
            <person name="Tang L.-Y."/>
            <person name="Thornton R."/>
            <person name="Warren J."/>
            <person name="Weissenberger G."/>
            <person name="Wilczek-Boney K."/>
            <person name="Worley K."/>
            <person name="Youmans B."/>
            <person name="Zhang J."/>
            <person name="Zhang L."/>
            <person name="Zhao Z."/>
            <person name="Zhou C."/>
            <person name="Zhu D."/>
            <person name="Zhu Y."/>
        </authorList>
    </citation>
    <scope>NUCLEOTIDE SEQUENCE [LARGE SCALE GENOMIC DNA]</scope>
    <source>
        <strain evidence="1 2">F0333</strain>
    </source>
</reference>
<accession>N6W921</accession>
<dbReference type="PATRIC" id="fig|888050.3.peg.205"/>
<sequence length="44" mass="4784">MVCEEAPVLLLALVLLLAHRKAQLKVTCDSGAVHVPPRAHRKAQ</sequence>
<dbReference type="Proteomes" id="UP000013015">
    <property type="component" value="Unassembled WGS sequence"/>
</dbReference>
<dbReference type="AlphaFoldDB" id="N6W921"/>
<evidence type="ECO:0000313" key="2">
    <source>
        <dbReference type="Proteomes" id="UP000013015"/>
    </source>
</evidence>
<organism evidence="1 2">
    <name type="scientific">Schaalia cardiffensis F0333</name>
    <dbReference type="NCBI Taxonomy" id="888050"/>
    <lineage>
        <taxon>Bacteria</taxon>
        <taxon>Bacillati</taxon>
        <taxon>Actinomycetota</taxon>
        <taxon>Actinomycetes</taxon>
        <taxon>Actinomycetales</taxon>
        <taxon>Actinomycetaceae</taxon>
        <taxon>Schaalia</taxon>
    </lineage>
</organism>
<keyword evidence="2" id="KW-1185">Reference proteome</keyword>
<gene>
    <name evidence="1" type="ORF">HMPREF9004_0209</name>
</gene>
<comment type="caution">
    <text evidence="1">The sequence shown here is derived from an EMBL/GenBank/DDBJ whole genome shotgun (WGS) entry which is preliminary data.</text>
</comment>